<dbReference type="PROSITE" id="PS00165">
    <property type="entry name" value="DEHYDRATASE_SER_THR"/>
    <property type="match status" value="1"/>
</dbReference>
<dbReference type="RefSeq" id="WP_262841868.1">
    <property type="nucleotide sequence ID" value="NZ_JANZYP010000007.1"/>
</dbReference>
<dbReference type="PANTHER" id="PTHR48078">
    <property type="entry name" value="THREONINE DEHYDRATASE, MITOCHONDRIAL-RELATED"/>
    <property type="match status" value="1"/>
</dbReference>
<keyword evidence="2" id="KW-0663">Pyridoxal phosphate</keyword>
<dbReference type="PANTHER" id="PTHR48078:SF6">
    <property type="entry name" value="L-THREONINE DEHYDRATASE CATABOLIC TDCB"/>
    <property type="match status" value="1"/>
</dbReference>
<dbReference type="Gene3D" id="3.40.50.1100">
    <property type="match status" value="2"/>
</dbReference>
<dbReference type="InterPro" id="IPR036052">
    <property type="entry name" value="TrpB-like_PALP_sf"/>
</dbReference>
<evidence type="ECO:0000313" key="5">
    <source>
        <dbReference type="EMBL" id="MFC4584566.1"/>
    </source>
</evidence>
<proteinExistence type="predicted"/>
<evidence type="ECO:0000313" key="6">
    <source>
        <dbReference type="Proteomes" id="UP001595891"/>
    </source>
</evidence>
<comment type="caution">
    <text evidence="5">The sequence shown here is derived from an EMBL/GenBank/DDBJ whole genome shotgun (WGS) entry which is preliminary data.</text>
</comment>
<evidence type="ECO:0000256" key="2">
    <source>
        <dbReference type="ARBA" id="ARBA00022898"/>
    </source>
</evidence>
<keyword evidence="6" id="KW-1185">Reference proteome</keyword>
<keyword evidence="3" id="KW-0456">Lyase</keyword>
<dbReference type="Proteomes" id="UP001595891">
    <property type="component" value="Unassembled WGS sequence"/>
</dbReference>
<dbReference type="SUPFAM" id="SSF53686">
    <property type="entry name" value="Tryptophan synthase beta subunit-like PLP-dependent enzymes"/>
    <property type="match status" value="1"/>
</dbReference>
<organism evidence="5 6">
    <name type="scientific">Sphaerisporangium corydalis</name>
    <dbReference type="NCBI Taxonomy" id="1441875"/>
    <lineage>
        <taxon>Bacteria</taxon>
        <taxon>Bacillati</taxon>
        <taxon>Actinomycetota</taxon>
        <taxon>Actinomycetes</taxon>
        <taxon>Streptosporangiales</taxon>
        <taxon>Streptosporangiaceae</taxon>
        <taxon>Sphaerisporangium</taxon>
    </lineage>
</organism>
<evidence type="ECO:0000256" key="3">
    <source>
        <dbReference type="ARBA" id="ARBA00023239"/>
    </source>
</evidence>
<dbReference type="InterPro" id="IPR050147">
    <property type="entry name" value="Ser/Thr_Dehydratase"/>
</dbReference>
<feature type="domain" description="Tryptophan synthase beta chain-like PALP" evidence="4">
    <location>
        <begin position="63"/>
        <end position="382"/>
    </location>
</feature>
<reference evidence="6" key="1">
    <citation type="journal article" date="2019" name="Int. J. Syst. Evol. Microbiol.">
        <title>The Global Catalogue of Microorganisms (GCM) 10K type strain sequencing project: providing services to taxonomists for standard genome sequencing and annotation.</title>
        <authorList>
            <consortium name="The Broad Institute Genomics Platform"/>
            <consortium name="The Broad Institute Genome Sequencing Center for Infectious Disease"/>
            <person name="Wu L."/>
            <person name="Ma J."/>
        </authorList>
    </citation>
    <scope>NUCLEOTIDE SEQUENCE [LARGE SCALE GENOMIC DNA]</scope>
    <source>
        <strain evidence="6">CCUG 49560</strain>
    </source>
</reference>
<dbReference type="InterPro" id="IPR000634">
    <property type="entry name" value="Ser/Thr_deHydtase_PyrdxlP-BS"/>
</dbReference>
<evidence type="ECO:0000256" key="1">
    <source>
        <dbReference type="ARBA" id="ARBA00001933"/>
    </source>
</evidence>
<evidence type="ECO:0000259" key="4">
    <source>
        <dbReference type="Pfam" id="PF00291"/>
    </source>
</evidence>
<protein>
    <submittedName>
        <fullName evidence="5">Pyridoxal-phosphate dependent enzyme</fullName>
    </submittedName>
</protein>
<sequence>MVDLPEYACACGRSYEVSVGRWRCDCGGVLDLAAVPLAWSPRGDDHSLWRYADAIPVPGRRFSLGEGMTPLVEASLGGAGSPGGDDGVWFKVEYVSPTGSFKDRGAVVLAALADLIGAPRLVADSSGNAGTAMAAYAARAGVAAEIFVPSGVSEKKLAQIRGHGARVTVVEGPREETARAAVERVEATGAFYASHVYNPFFYEGTKTYALEVFEQLGGTAPDALVLPAGNGTLVIGAYLGFAGLRAAGLVDRVPRIVAVQAELCAPVAEAFTSGRADVEAWSAAGTAEAPGPGERTVAGRTVAEGIAIAAPARGARILEIVRETGGAVVTVSEKEIALSHAALAARGLWVEPTGAVAYAAVRGLRSCGSPLTEGTVVAPLCGSGLKASM</sequence>
<name>A0ABV9E7M8_9ACTN</name>
<dbReference type="InterPro" id="IPR001926">
    <property type="entry name" value="TrpB-like_PALP"/>
</dbReference>
<dbReference type="EMBL" id="JBHSFN010000001">
    <property type="protein sequence ID" value="MFC4584566.1"/>
    <property type="molecule type" value="Genomic_DNA"/>
</dbReference>
<comment type="cofactor">
    <cofactor evidence="1">
        <name>pyridoxal 5'-phosphate</name>
        <dbReference type="ChEBI" id="CHEBI:597326"/>
    </cofactor>
</comment>
<accession>A0ABV9E7M8</accession>
<gene>
    <name evidence="5" type="ORF">ACFO8L_00680</name>
</gene>
<dbReference type="Pfam" id="PF00291">
    <property type="entry name" value="PALP"/>
    <property type="match status" value="1"/>
</dbReference>